<accession>A0ABU9NU87</accession>
<evidence type="ECO:0000256" key="3">
    <source>
        <dbReference type="ARBA" id="ARBA00022989"/>
    </source>
</evidence>
<keyword evidence="2 5" id="KW-0812">Transmembrane</keyword>
<dbReference type="RefSeq" id="WP_342692270.1">
    <property type="nucleotide sequence ID" value="NZ_JBCGDP010000012.1"/>
</dbReference>
<keyword evidence="3 5" id="KW-1133">Transmembrane helix</keyword>
<reference evidence="7 8" key="1">
    <citation type="submission" date="2024-03" db="EMBL/GenBank/DDBJ databases">
        <title>Two novel species of the genus Flavobacterium exhibiting potentially degradation of complex polysaccharides.</title>
        <authorList>
            <person name="Lian X."/>
        </authorList>
    </citation>
    <scope>NUCLEOTIDE SEQUENCE [LARGE SCALE GENOMIC DNA]</scope>
    <source>
        <strain evidence="7 8">N6</strain>
    </source>
</reference>
<gene>
    <name evidence="7" type="ORF">WFZ86_12730</name>
</gene>
<dbReference type="InterPro" id="IPR006685">
    <property type="entry name" value="MscS_channel_2nd"/>
</dbReference>
<feature type="transmembrane region" description="Helical" evidence="5">
    <location>
        <begin position="21"/>
        <end position="41"/>
    </location>
</feature>
<feature type="domain" description="Mechanosensitive ion channel MscS" evidence="6">
    <location>
        <begin position="194"/>
        <end position="262"/>
    </location>
</feature>
<proteinExistence type="predicted"/>
<dbReference type="Proteomes" id="UP001468798">
    <property type="component" value="Unassembled WGS sequence"/>
</dbReference>
<organism evidence="7 8">
    <name type="scientific">Flavobacterium polysaccharolyticum</name>
    <dbReference type="NCBI Taxonomy" id="3133148"/>
    <lineage>
        <taxon>Bacteria</taxon>
        <taxon>Pseudomonadati</taxon>
        <taxon>Bacteroidota</taxon>
        <taxon>Flavobacteriia</taxon>
        <taxon>Flavobacteriales</taxon>
        <taxon>Flavobacteriaceae</taxon>
        <taxon>Flavobacterium</taxon>
    </lineage>
</organism>
<feature type="transmembrane region" description="Helical" evidence="5">
    <location>
        <begin position="149"/>
        <end position="171"/>
    </location>
</feature>
<dbReference type="SUPFAM" id="SSF50182">
    <property type="entry name" value="Sm-like ribonucleoproteins"/>
    <property type="match status" value="1"/>
</dbReference>
<evidence type="ECO:0000256" key="5">
    <source>
        <dbReference type="SAM" id="Phobius"/>
    </source>
</evidence>
<evidence type="ECO:0000256" key="1">
    <source>
        <dbReference type="ARBA" id="ARBA00004370"/>
    </source>
</evidence>
<sequence length="430" mass="50057">MNKTLEQLFNFLYPIFRKWGLGYSFSSYLSLVLNIIILIVLTYTIYMFFRFLFVTAMAVIALKTKTKFDDLIISNKTVIYIAQLIPFTLIYKSVPIILERYDYWEDIFGKLVGVYIVLLVLWIIRTLLNTTQDYLKHIPRYSDKPIDSFIQVIMIVLWMFGISVIISKLFGISQKEMLTILGAVSAIIILIFRDTILGFVASVQVAINDMVRIGDWITMDRYGADGDVIEINLATVKVRNFDNTTTTIPTYSLSSDSFHNWRGMLKSDGRRIKRHILIKAGSIRFLEDTELDELQKIELIRPYIQSRKAEIDRYNRANAVDKSIAINGRNMTNLGLFRKYINQYLHLHPGLNKNMIMLCRQLQLTAQGVPLEVYAFSTDKRFENYEYIMADIFDHVIASVKYFHLEVYEMPSESNFLDYELPVRKTKGTL</sequence>
<protein>
    <submittedName>
        <fullName evidence="7">Mechanosensitive ion channel domain-containing protein</fullName>
    </submittedName>
</protein>
<dbReference type="Pfam" id="PF00924">
    <property type="entry name" value="MS_channel_2nd"/>
    <property type="match status" value="1"/>
</dbReference>
<evidence type="ECO:0000256" key="4">
    <source>
        <dbReference type="ARBA" id="ARBA00023136"/>
    </source>
</evidence>
<dbReference type="InterPro" id="IPR010920">
    <property type="entry name" value="LSM_dom_sf"/>
</dbReference>
<dbReference type="InterPro" id="IPR023408">
    <property type="entry name" value="MscS_beta-dom_sf"/>
</dbReference>
<keyword evidence="8" id="KW-1185">Reference proteome</keyword>
<dbReference type="EMBL" id="JBCGDP010000012">
    <property type="protein sequence ID" value="MEM0577367.1"/>
    <property type="molecule type" value="Genomic_DNA"/>
</dbReference>
<dbReference type="PANTHER" id="PTHR30414:SF0">
    <property type="entry name" value="MINICONDUCTANCE MECHANOSENSITIVE CHANNEL YBDG"/>
    <property type="match status" value="1"/>
</dbReference>
<name>A0ABU9NU87_9FLAO</name>
<keyword evidence="4 5" id="KW-0472">Membrane</keyword>
<dbReference type="PANTHER" id="PTHR30414">
    <property type="entry name" value="MINICONDUCTANCE MECHANOSENSITIVE CHANNEL YBDG"/>
    <property type="match status" value="1"/>
</dbReference>
<comment type="subcellular location">
    <subcellularLocation>
        <location evidence="1">Membrane</location>
    </subcellularLocation>
</comment>
<feature type="transmembrane region" description="Helical" evidence="5">
    <location>
        <begin position="177"/>
        <end position="203"/>
    </location>
</feature>
<feature type="transmembrane region" description="Helical" evidence="5">
    <location>
        <begin position="47"/>
        <end position="65"/>
    </location>
</feature>
<dbReference type="Gene3D" id="2.30.30.60">
    <property type="match status" value="1"/>
</dbReference>
<comment type="caution">
    <text evidence="7">The sequence shown here is derived from an EMBL/GenBank/DDBJ whole genome shotgun (WGS) entry which is preliminary data.</text>
</comment>
<evidence type="ECO:0000256" key="2">
    <source>
        <dbReference type="ARBA" id="ARBA00022692"/>
    </source>
</evidence>
<evidence type="ECO:0000259" key="6">
    <source>
        <dbReference type="Pfam" id="PF00924"/>
    </source>
</evidence>
<feature type="transmembrane region" description="Helical" evidence="5">
    <location>
        <begin position="110"/>
        <end position="128"/>
    </location>
</feature>
<dbReference type="InterPro" id="IPR030192">
    <property type="entry name" value="YbdG"/>
</dbReference>
<evidence type="ECO:0000313" key="8">
    <source>
        <dbReference type="Proteomes" id="UP001468798"/>
    </source>
</evidence>
<evidence type="ECO:0000313" key="7">
    <source>
        <dbReference type="EMBL" id="MEM0577367.1"/>
    </source>
</evidence>